<keyword evidence="4" id="KW-1185">Reference proteome</keyword>
<keyword evidence="1" id="KW-0175">Coiled coil</keyword>
<feature type="transmembrane region" description="Helical" evidence="2">
    <location>
        <begin position="15"/>
        <end position="35"/>
    </location>
</feature>
<keyword evidence="2" id="KW-0472">Membrane</keyword>
<keyword evidence="2" id="KW-1133">Transmembrane helix</keyword>
<evidence type="ECO:0000313" key="3">
    <source>
        <dbReference type="EMBL" id="SEH05439.1"/>
    </source>
</evidence>
<reference evidence="3 4" key="1">
    <citation type="submission" date="2016-10" db="EMBL/GenBank/DDBJ databases">
        <authorList>
            <person name="de Groot N.N."/>
        </authorList>
    </citation>
    <scope>NUCLEOTIDE SEQUENCE [LARGE SCALE GENOMIC DNA]</scope>
    <source>
        <strain evidence="3">MBHS1</strain>
    </source>
</reference>
<keyword evidence="2" id="KW-0812">Transmembrane</keyword>
<dbReference type="EMBL" id="FMSV02000256">
    <property type="protein sequence ID" value="SEH05439.1"/>
    <property type="molecule type" value="Genomic_DNA"/>
</dbReference>
<dbReference type="AlphaFoldDB" id="A0A1H6F7Z5"/>
<evidence type="ECO:0000313" key="4">
    <source>
        <dbReference type="Proteomes" id="UP000236724"/>
    </source>
</evidence>
<evidence type="ECO:0000256" key="1">
    <source>
        <dbReference type="SAM" id="Coils"/>
    </source>
</evidence>
<protein>
    <submittedName>
        <fullName evidence="3">Uncharacterized protein</fullName>
    </submittedName>
</protein>
<dbReference type="Proteomes" id="UP000236724">
    <property type="component" value="Unassembled WGS sequence"/>
</dbReference>
<feature type="coiled-coil region" evidence="1">
    <location>
        <begin position="98"/>
        <end position="149"/>
    </location>
</feature>
<gene>
    <name evidence="3" type="ORF">MBHS_01292</name>
</gene>
<organism evidence="3 4">
    <name type="scientific">Candidatus Venteria ishoeyi</name>
    <dbReference type="NCBI Taxonomy" id="1899563"/>
    <lineage>
        <taxon>Bacteria</taxon>
        <taxon>Pseudomonadati</taxon>
        <taxon>Pseudomonadota</taxon>
        <taxon>Gammaproteobacteria</taxon>
        <taxon>Thiotrichales</taxon>
        <taxon>Thiotrichaceae</taxon>
        <taxon>Venteria</taxon>
    </lineage>
</organism>
<evidence type="ECO:0000256" key="2">
    <source>
        <dbReference type="SAM" id="Phobius"/>
    </source>
</evidence>
<name>A0A1H6F7Z5_9GAMM</name>
<proteinExistence type="predicted"/>
<accession>A0A1H6F7Z5</accession>
<sequence length="293" mass="33859">MTENSNIPEERFKQWLAFAKFFLGTFTIAIITAIINHQIQTRELELKELEKLGNYIEHALEEKIGVRRRFSQYFATVTRSDKLRERWKEYNSLVEKEYQIIVEEKKEKEELVKKLQEDNLKGKSVGGELARVRSQIIQLEQEIKVEKQKYTPSQEVTVQAYWHKKGFTSQEAEEFRIKLERDGIPTAVMKHVNPEAPDSIFIGALVNAEDAQLILSSLPYEAKYIFPLTYPRAKGGDPTGLLVGVGYNSAHNKANRNKNNMPIPISKEQFNSLIEIGLSNTEFQLRLRKITSL</sequence>